<dbReference type="PANTHER" id="PTHR13748">
    <property type="entry name" value="COBW-RELATED"/>
    <property type="match status" value="1"/>
</dbReference>
<reference evidence="7 8" key="1">
    <citation type="submission" date="2018-06" db="EMBL/GenBank/DDBJ databases">
        <title>Genome conservation of Clostridium tetani.</title>
        <authorList>
            <person name="Bruggemann H."/>
            <person name="Popoff M.R."/>
        </authorList>
    </citation>
    <scope>NUCLEOTIDE SEQUENCE [LARGE SCALE GENOMIC DNA]</scope>
    <source>
        <strain evidence="7 8">2017.061</strain>
    </source>
</reference>
<dbReference type="CDD" id="cd03112">
    <property type="entry name" value="CobW-like"/>
    <property type="match status" value="1"/>
</dbReference>
<evidence type="ECO:0000259" key="6">
    <source>
        <dbReference type="SMART" id="SM00833"/>
    </source>
</evidence>
<protein>
    <submittedName>
        <fullName evidence="7">GTP-binding protein</fullName>
    </submittedName>
</protein>
<organism evidence="7 8">
    <name type="scientific">Clostridium tetani</name>
    <dbReference type="NCBI Taxonomy" id="1513"/>
    <lineage>
        <taxon>Bacteria</taxon>
        <taxon>Bacillati</taxon>
        <taxon>Bacillota</taxon>
        <taxon>Clostridia</taxon>
        <taxon>Eubacteriales</taxon>
        <taxon>Clostridiaceae</taxon>
        <taxon>Clostridium</taxon>
    </lineage>
</organism>
<keyword evidence="3" id="KW-0143">Chaperone</keyword>
<dbReference type="GO" id="GO:0000166">
    <property type="term" value="F:nucleotide binding"/>
    <property type="evidence" value="ECO:0007669"/>
    <property type="project" value="UniProtKB-KW"/>
</dbReference>
<name>A0A4Q0VE90_CLOTA</name>
<dbReference type="InterPro" id="IPR051316">
    <property type="entry name" value="Zinc-reg_GTPase_activator"/>
</dbReference>
<keyword evidence="2" id="KW-0378">Hydrolase</keyword>
<accession>A0A4Q0VE90</accession>
<evidence type="ECO:0000256" key="4">
    <source>
        <dbReference type="ARBA" id="ARBA00034320"/>
    </source>
</evidence>
<dbReference type="GO" id="GO:0005737">
    <property type="term" value="C:cytoplasm"/>
    <property type="evidence" value="ECO:0007669"/>
    <property type="project" value="TreeGrafter"/>
</dbReference>
<keyword evidence="1" id="KW-0547">Nucleotide-binding</keyword>
<feature type="domain" description="CobW C-terminal" evidence="6">
    <location>
        <begin position="255"/>
        <end position="341"/>
    </location>
</feature>
<dbReference type="AlphaFoldDB" id="A0A4Q0VE90"/>
<dbReference type="Gene3D" id="3.40.50.300">
    <property type="entry name" value="P-loop containing nucleotide triphosphate hydrolases"/>
    <property type="match status" value="1"/>
</dbReference>
<proteinExistence type="inferred from homology"/>
<evidence type="ECO:0000256" key="1">
    <source>
        <dbReference type="ARBA" id="ARBA00022741"/>
    </source>
</evidence>
<dbReference type="InterPro" id="IPR036627">
    <property type="entry name" value="CobW-likC_sf"/>
</dbReference>
<sequence length="342" mass="38940">MYYKNIPIFTKSFLFTILKGVDYMKTKIDIFSGFLGAGKTVLIKKLISEKLYNDKIVIIENEFGEVGIDGTILKKSNIQIKEINAGCICCTVTGNFNDSIKEVIEKYNPERIIIEPSGVAKLSEILDICKKHELKDILSINMIITVVDVLRFNMYITNFNDFYKNQIVNAKTIILTRTENLSPENLLKTVEKIKQINSKAAIISTNWSNLPATKIIKVAEKDLYSPQFKSFTLLKPTTNKISVKHKIKNITNETFESFGIETPKLFPKETLNVILHKLENSNYYGTILRAKGIVQVNEKEWLQFDYVPEELNIKTSSPDYTGKICVIGTNLNKLALENLFLS</sequence>
<gene>
    <name evidence="7" type="ORF">DP130_00725</name>
</gene>
<comment type="catalytic activity">
    <reaction evidence="5">
        <text>GTP + H2O = GDP + phosphate + H(+)</text>
        <dbReference type="Rhea" id="RHEA:19669"/>
        <dbReference type="ChEBI" id="CHEBI:15377"/>
        <dbReference type="ChEBI" id="CHEBI:15378"/>
        <dbReference type="ChEBI" id="CHEBI:37565"/>
        <dbReference type="ChEBI" id="CHEBI:43474"/>
        <dbReference type="ChEBI" id="CHEBI:58189"/>
    </reaction>
    <physiologicalReaction direction="left-to-right" evidence="5">
        <dbReference type="Rhea" id="RHEA:19670"/>
    </physiologicalReaction>
</comment>
<dbReference type="Gene3D" id="3.30.1220.10">
    <property type="entry name" value="CobW-like, C-terminal domain"/>
    <property type="match status" value="1"/>
</dbReference>
<dbReference type="PANTHER" id="PTHR13748:SF46">
    <property type="entry name" value="ZINC CHAPERONE YEIR"/>
    <property type="match status" value="1"/>
</dbReference>
<dbReference type="InterPro" id="IPR027417">
    <property type="entry name" value="P-loop_NTPase"/>
</dbReference>
<dbReference type="Pfam" id="PF02492">
    <property type="entry name" value="cobW"/>
    <property type="match status" value="1"/>
</dbReference>
<evidence type="ECO:0000256" key="2">
    <source>
        <dbReference type="ARBA" id="ARBA00022801"/>
    </source>
</evidence>
<evidence type="ECO:0000256" key="5">
    <source>
        <dbReference type="ARBA" id="ARBA00049117"/>
    </source>
</evidence>
<evidence type="ECO:0000256" key="3">
    <source>
        <dbReference type="ARBA" id="ARBA00023186"/>
    </source>
</evidence>
<dbReference type="EMBL" id="QMAP01000001">
    <property type="protein sequence ID" value="RXI50528.1"/>
    <property type="molecule type" value="Genomic_DNA"/>
</dbReference>
<comment type="similarity">
    <text evidence="4">Belongs to the SIMIBI class G3E GTPase family. ZNG1 subfamily.</text>
</comment>
<dbReference type="Proteomes" id="UP000290921">
    <property type="component" value="Unassembled WGS sequence"/>
</dbReference>
<dbReference type="GO" id="GO:0016787">
    <property type="term" value="F:hydrolase activity"/>
    <property type="evidence" value="ECO:0007669"/>
    <property type="project" value="UniProtKB-KW"/>
</dbReference>
<evidence type="ECO:0000313" key="8">
    <source>
        <dbReference type="Proteomes" id="UP000290921"/>
    </source>
</evidence>
<evidence type="ECO:0000313" key="7">
    <source>
        <dbReference type="EMBL" id="RXI50528.1"/>
    </source>
</evidence>
<dbReference type="SMART" id="SM00833">
    <property type="entry name" value="CobW_C"/>
    <property type="match status" value="1"/>
</dbReference>
<dbReference type="InterPro" id="IPR003495">
    <property type="entry name" value="CobW/HypB/UreG_nucleotide-bd"/>
</dbReference>
<comment type="caution">
    <text evidence="7">The sequence shown here is derived from an EMBL/GenBank/DDBJ whole genome shotgun (WGS) entry which is preliminary data.</text>
</comment>
<dbReference type="SUPFAM" id="SSF90002">
    <property type="entry name" value="Hypothetical protein YjiA, C-terminal domain"/>
    <property type="match status" value="1"/>
</dbReference>
<dbReference type="Pfam" id="PF07683">
    <property type="entry name" value="CobW_C"/>
    <property type="match status" value="1"/>
</dbReference>
<dbReference type="InterPro" id="IPR011629">
    <property type="entry name" value="CobW-like_C"/>
</dbReference>
<dbReference type="SUPFAM" id="SSF52540">
    <property type="entry name" value="P-loop containing nucleoside triphosphate hydrolases"/>
    <property type="match status" value="1"/>
</dbReference>